<dbReference type="EC" id="1.3.5.2" evidence="6 14"/>
<reference evidence="16 17" key="1">
    <citation type="submission" date="2017-06" db="EMBL/GenBank/DDBJ databases">
        <authorList>
            <person name="Kim H.J."/>
            <person name="Triplett B.A."/>
        </authorList>
    </citation>
    <scope>NUCLEOTIDE SEQUENCE [LARGE SCALE GENOMIC DNA]</scope>
    <source>
        <strain evidence="16 17">DSM 22179</strain>
    </source>
</reference>
<keyword evidence="17" id="KW-1185">Reference proteome</keyword>
<dbReference type="InterPro" id="IPR005719">
    <property type="entry name" value="Dihydroorotate_DH_2"/>
</dbReference>
<dbReference type="GO" id="GO:0106430">
    <property type="term" value="F:dihydroorotate dehydrogenase (quinone) activity"/>
    <property type="evidence" value="ECO:0007669"/>
    <property type="project" value="UniProtKB-EC"/>
</dbReference>
<feature type="domain" description="Dihydroorotate dehydrogenase catalytic" evidence="15">
    <location>
        <begin position="64"/>
        <end position="360"/>
    </location>
</feature>
<organism evidence="16 17">
    <name type="scientific">Kytococcus aerolatus</name>
    <dbReference type="NCBI Taxonomy" id="592308"/>
    <lineage>
        <taxon>Bacteria</taxon>
        <taxon>Bacillati</taxon>
        <taxon>Actinomycetota</taxon>
        <taxon>Actinomycetes</taxon>
        <taxon>Micrococcales</taxon>
        <taxon>Kytococcaceae</taxon>
        <taxon>Kytococcus</taxon>
    </lineage>
</organism>
<dbReference type="InterPro" id="IPR013785">
    <property type="entry name" value="Aldolase_TIM"/>
</dbReference>
<name>A0A212TZC1_9MICO</name>
<evidence type="ECO:0000256" key="14">
    <source>
        <dbReference type="NCBIfam" id="TIGR01036"/>
    </source>
</evidence>
<evidence type="ECO:0000256" key="12">
    <source>
        <dbReference type="ARBA" id="ARBA00023136"/>
    </source>
</evidence>
<evidence type="ECO:0000256" key="4">
    <source>
        <dbReference type="ARBA" id="ARBA00005161"/>
    </source>
</evidence>
<comment type="catalytic activity">
    <reaction evidence="13">
        <text>(S)-dihydroorotate + a quinone = orotate + a quinol</text>
        <dbReference type="Rhea" id="RHEA:30187"/>
        <dbReference type="ChEBI" id="CHEBI:24646"/>
        <dbReference type="ChEBI" id="CHEBI:30839"/>
        <dbReference type="ChEBI" id="CHEBI:30864"/>
        <dbReference type="ChEBI" id="CHEBI:132124"/>
        <dbReference type="EC" id="1.3.5.2"/>
    </reaction>
</comment>
<sequence>MTMQEKLLLEGYERVVRPLLFRAGDGDAETAHHTALRLGAAAARVPGALAALRGLTRVPGSPRTVAGITFPNAVGLAAGVDKDAHALPLWEALGFGHVELGTVTPRPQPGNPTPRVHRLVESRAVLNAMGFPNDGVDLVVARLRVARAEGLTIPVGLSIGKNKDTPLEAAADDYVACVRAAAGLPDYLAVNVSSPNTPGLRGLQDAAPLRALLTATTRAETERAAAAGQEPTPVFVKLSPDMDNAALMEVAVIAQEAGCAALVATNTTLDRTTLDPGTARRIGTAGEEGSLPGGLSGAPLTSRAHEVISLLAASCDLPLVGVGGIMTPADAHALREAGAELVQVYTGFIYGGPALVAGIARRC</sequence>
<evidence type="ECO:0000256" key="6">
    <source>
        <dbReference type="ARBA" id="ARBA00012791"/>
    </source>
</evidence>
<evidence type="ECO:0000256" key="11">
    <source>
        <dbReference type="ARBA" id="ARBA00023002"/>
    </source>
</evidence>
<comment type="subcellular location">
    <subcellularLocation>
        <location evidence="3">Membrane</location>
    </subcellularLocation>
</comment>
<evidence type="ECO:0000256" key="3">
    <source>
        <dbReference type="ARBA" id="ARBA00004370"/>
    </source>
</evidence>
<keyword evidence="11" id="KW-0560">Oxidoreductase</keyword>
<comment type="function">
    <text evidence="2">Catalyzes the conversion of dihydroorotate to orotate with quinone as electron acceptor.</text>
</comment>
<dbReference type="Pfam" id="PF01180">
    <property type="entry name" value="DHO_dh"/>
    <property type="match status" value="1"/>
</dbReference>
<keyword evidence="12" id="KW-0472">Membrane</keyword>
<dbReference type="InterPro" id="IPR005720">
    <property type="entry name" value="Dihydroorotate_DH_cat"/>
</dbReference>
<evidence type="ECO:0000256" key="10">
    <source>
        <dbReference type="ARBA" id="ARBA00022975"/>
    </source>
</evidence>
<evidence type="ECO:0000256" key="9">
    <source>
        <dbReference type="ARBA" id="ARBA00022643"/>
    </source>
</evidence>
<dbReference type="NCBIfam" id="NF003652">
    <property type="entry name" value="PRK05286.2-5"/>
    <property type="match status" value="1"/>
</dbReference>
<comment type="pathway">
    <text evidence="4">Pyrimidine metabolism; UMP biosynthesis via de novo pathway; orotate from (S)-dihydroorotate (quinone route): step 1/1.</text>
</comment>
<protein>
    <recommendedName>
        <fullName evidence="7 14">Dihydroorotate dehydrogenase (quinone)</fullName>
        <ecNumber evidence="6 14">1.3.5.2</ecNumber>
    </recommendedName>
</protein>
<evidence type="ECO:0000256" key="2">
    <source>
        <dbReference type="ARBA" id="ARBA00003125"/>
    </source>
</evidence>
<dbReference type="InterPro" id="IPR050074">
    <property type="entry name" value="DHO_dehydrogenase"/>
</dbReference>
<dbReference type="UniPathway" id="UPA00070">
    <property type="reaction ID" value="UER00946"/>
</dbReference>
<comment type="similarity">
    <text evidence="5">Belongs to the dihydroorotate dehydrogenase family. Type 2 subfamily.</text>
</comment>
<dbReference type="PANTHER" id="PTHR48109:SF4">
    <property type="entry name" value="DIHYDROOROTATE DEHYDROGENASE (QUINONE), MITOCHONDRIAL"/>
    <property type="match status" value="1"/>
</dbReference>
<evidence type="ECO:0000256" key="13">
    <source>
        <dbReference type="ARBA" id="ARBA00048639"/>
    </source>
</evidence>
<accession>A0A212TZC1</accession>
<evidence type="ECO:0000256" key="7">
    <source>
        <dbReference type="ARBA" id="ARBA00018366"/>
    </source>
</evidence>
<dbReference type="NCBIfam" id="TIGR01036">
    <property type="entry name" value="pyrD_sub2"/>
    <property type="match status" value="1"/>
</dbReference>
<dbReference type="CDD" id="cd04738">
    <property type="entry name" value="DHOD_2_like"/>
    <property type="match status" value="1"/>
</dbReference>
<evidence type="ECO:0000313" key="16">
    <source>
        <dbReference type="EMBL" id="SNC71357.1"/>
    </source>
</evidence>
<evidence type="ECO:0000256" key="5">
    <source>
        <dbReference type="ARBA" id="ARBA00005359"/>
    </source>
</evidence>
<keyword evidence="10" id="KW-0665">Pyrimidine biosynthesis</keyword>
<dbReference type="GO" id="GO:0005737">
    <property type="term" value="C:cytoplasm"/>
    <property type="evidence" value="ECO:0007669"/>
    <property type="project" value="InterPro"/>
</dbReference>
<dbReference type="EMBL" id="FYEZ01000002">
    <property type="protein sequence ID" value="SNC71357.1"/>
    <property type="molecule type" value="Genomic_DNA"/>
</dbReference>
<dbReference type="Gene3D" id="3.20.20.70">
    <property type="entry name" value="Aldolase class I"/>
    <property type="match status" value="1"/>
</dbReference>
<evidence type="ECO:0000259" key="15">
    <source>
        <dbReference type="Pfam" id="PF01180"/>
    </source>
</evidence>
<keyword evidence="9" id="KW-0288">FMN</keyword>
<evidence type="ECO:0000256" key="1">
    <source>
        <dbReference type="ARBA" id="ARBA00001917"/>
    </source>
</evidence>
<dbReference type="InterPro" id="IPR001295">
    <property type="entry name" value="Dihydroorotate_DH_CS"/>
</dbReference>
<dbReference type="Proteomes" id="UP000198122">
    <property type="component" value="Unassembled WGS sequence"/>
</dbReference>
<evidence type="ECO:0000313" key="17">
    <source>
        <dbReference type="Proteomes" id="UP000198122"/>
    </source>
</evidence>
<dbReference type="SUPFAM" id="SSF51395">
    <property type="entry name" value="FMN-linked oxidoreductases"/>
    <property type="match status" value="1"/>
</dbReference>
<dbReference type="PROSITE" id="PS00911">
    <property type="entry name" value="DHODEHASE_1"/>
    <property type="match status" value="1"/>
</dbReference>
<keyword evidence="8" id="KW-0285">Flavoprotein</keyword>
<dbReference type="AlphaFoldDB" id="A0A212TZC1"/>
<dbReference type="GO" id="GO:0005886">
    <property type="term" value="C:plasma membrane"/>
    <property type="evidence" value="ECO:0007669"/>
    <property type="project" value="TreeGrafter"/>
</dbReference>
<evidence type="ECO:0000256" key="8">
    <source>
        <dbReference type="ARBA" id="ARBA00022630"/>
    </source>
</evidence>
<dbReference type="GO" id="GO:0044205">
    <property type="term" value="P:'de novo' UMP biosynthetic process"/>
    <property type="evidence" value="ECO:0007669"/>
    <property type="project" value="UniProtKB-UniPathway"/>
</dbReference>
<dbReference type="PANTHER" id="PTHR48109">
    <property type="entry name" value="DIHYDROOROTATE DEHYDROGENASE (QUINONE), MITOCHONDRIAL-RELATED"/>
    <property type="match status" value="1"/>
</dbReference>
<comment type="cofactor">
    <cofactor evidence="1">
        <name>FMN</name>
        <dbReference type="ChEBI" id="CHEBI:58210"/>
    </cofactor>
</comment>
<proteinExistence type="inferred from homology"/>
<gene>
    <name evidence="16" type="ORF">SAMN05445756_1446</name>
</gene>
<dbReference type="GO" id="GO:0006207">
    <property type="term" value="P:'de novo' pyrimidine nucleobase biosynthetic process"/>
    <property type="evidence" value="ECO:0007669"/>
    <property type="project" value="UniProtKB-UniRule"/>
</dbReference>